<comment type="caution">
    <text evidence="2">The sequence shown here is derived from an EMBL/GenBank/DDBJ whole genome shotgun (WGS) entry which is preliminary data.</text>
</comment>
<gene>
    <name evidence="2" type="ORF">IAB27_01525</name>
</gene>
<feature type="domain" description="STAS" evidence="1">
    <location>
        <begin position="2"/>
        <end position="106"/>
    </location>
</feature>
<reference evidence="2" key="2">
    <citation type="journal article" date="2021" name="PeerJ">
        <title>Extensive microbial diversity within the chicken gut microbiome revealed by metagenomics and culture.</title>
        <authorList>
            <person name="Gilroy R."/>
            <person name="Ravi A."/>
            <person name="Getino M."/>
            <person name="Pursley I."/>
            <person name="Horton D.L."/>
            <person name="Alikhan N.F."/>
            <person name="Baker D."/>
            <person name="Gharbi K."/>
            <person name="Hall N."/>
            <person name="Watson M."/>
            <person name="Adriaenssens E.M."/>
            <person name="Foster-Nyarko E."/>
            <person name="Jarju S."/>
            <person name="Secka A."/>
            <person name="Antonio M."/>
            <person name="Oren A."/>
            <person name="Chaudhuri R.R."/>
            <person name="La Ragione R."/>
            <person name="Hildebrand F."/>
            <person name="Pallen M.J."/>
        </authorList>
    </citation>
    <scope>NUCLEOTIDE SEQUENCE</scope>
    <source>
        <strain evidence="2">CHK147-3167</strain>
    </source>
</reference>
<dbReference type="Pfam" id="PF01740">
    <property type="entry name" value="STAS"/>
    <property type="match status" value="1"/>
</dbReference>
<evidence type="ECO:0000313" key="3">
    <source>
        <dbReference type="Proteomes" id="UP000886786"/>
    </source>
</evidence>
<evidence type="ECO:0000313" key="2">
    <source>
        <dbReference type="EMBL" id="HIQ90298.1"/>
    </source>
</evidence>
<organism evidence="2 3">
    <name type="scientific">Candidatus Coprosoma intestinipullorum</name>
    <dbReference type="NCBI Taxonomy" id="2840752"/>
    <lineage>
        <taxon>Bacteria</taxon>
        <taxon>Bacillati</taxon>
        <taxon>Bacillota</taxon>
        <taxon>Bacillota incertae sedis</taxon>
        <taxon>Candidatus Coprosoma</taxon>
    </lineage>
</organism>
<reference evidence="2" key="1">
    <citation type="submission" date="2020-10" db="EMBL/GenBank/DDBJ databases">
        <authorList>
            <person name="Gilroy R."/>
        </authorList>
    </citation>
    <scope>NUCLEOTIDE SEQUENCE</scope>
    <source>
        <strain evidence="2">CHK147-3167</strain>
    </source>
</reference>
<dbReference type="InterPro" id="IPR036513">
    <property type="entry name" value="STAS_dom_sf"/>
</dbReference>
<dbReference type="PROSITE" id="PS50801">
    <property type="entry name" value="STAS"/>
    <property type="match status" value="1"/>
</dbReference>
<accession>A0A9D0ZQG0</accession>
<evidence type="ECO:0000259" key="1">
    <source>
        <dbReference type="PROSITE" id="PS50801"/>
    </source>
</evidence>
<dbReference type="SUPFAM" id="SSF52091">
    <property type="entry name" value="SpoIIaa-like"/>
    <property type="match status" value="1"/>
</dbReference>
<dbReference type="AlphaFoldDB" id="A0A9D0ZQG0"/>
<sequence>MLDIDITSKRGILFITLRGSFTEKMVSKFQQEVTLFIQKIGIKNTIFNLSELNSISQKGLNELIKCYKLTIKNHGETTIWASPQTYLKLNKTILNKITTINMLSLS</sequence>
<proteinExistence type="predicted"/>
<name>A0A9D0ZQG0_9FIRM</name>
<dbReference type="InterPro" id="IPR002645">
    <property type="entry name" value="STAS_dom"/>
</dbReference>
<protein>
    <recommendedName>
        <fullName evidence="1">STAS domain-containing protein</fullName>
    </recommendedName>
</protein>
<dbReference type="EMBL" id="DVFV01000029">
    <property type="protein sequence ID" value="HIQ90298.1"/>
    <property type="molecule type" value="Genomic_DNA"/>
</dbReference>
<dbReference type="Gene3D" id="3.30.750.24">
    <property type="entry name" value="STAS domain"/>
    <property type="match status" value="1"/>
</dbReference>
<dbReference type="Proteomes" id="UP000886786">
    <property type="component" value="Unassembled WGS sequence"/>
</dbReference>